<name>A0AAV4RRG1_9ARAC</name>
<evidence type="ECO:0000313" key="2">
    <source>
        <dbReference type="Proteomes" id="UP001054837"/>
    </source>
</evidence>
<gene>
    <name evidence="1" type="ORF">CDAR_89661</name>
</gene>
<accession>A0AAV4RRG1</accession>
<dbReference type="EMBL" id="BPLQ01006501">
    <property type="protein sequence ID" value="GIY22931.1"/>
    <property type="molecule type" value="Genomic_DNA"/>
</dbReference>
<organism evidence="1 2">
    <name type="scientific">Caerostris darwini</name>
    <dbReference type="NCBI Taxonomy" id="1538125"/>
    <lineage>
        <taxon>Eukaryota</taxon>
        <taxon>Metazoa</taxon>
        <taxon>Ecdysozoa</taxon>
        <taxon>Arthropoda</taxon>
        <taxon>Chelicerata</taxon>
        <taxon>Arachnida</taxon>
        <taxon>Araneae</taxon>
        <taxon>Araneomorphae</taxon>
        <taxon>Entelegynae</taxon>
        <taxon>Araneoidea</taxon>
        <taxon>Araneidae</taxon>
        <taxon>Caerostris</taxon>
    </lineage>
</organism>
<reference evidence="1 2" key="1">
    <citation type="submission" date="2021-06" db="EMBL/GenBank/DDBJ databases">
        <title>Caerostris darwini draft genome.</title>
        <authorList>
            <person name="Kono N."/>
            <person name="Arakawa K."/>
        </authorList>
    </citation>
    <scope>NUCLEOTIDE SEQUENCE [LARGE SCALE GENOMIC DNA]</scope>
</reference>
<evidence type="ECO:0000313" key="1">
    <source>
        <dbReference type="EMBL" id="GIY22931.1"/>
    </source>
</evidence>
<comment type="caution">
    <text evidence="1">The sequence shown here is derived from an EMBL/GenBank/DDBJ whole genome shotgun (WGS) entry which is preliminary data.</text>
</comment>
<dbReference type="AlphaFoldDB" id="A0AAV4RRG1"/>
<dbReference type="Proteomes" id="UP001054837">
    <property type="component" value="Unassembled WGS sequence"/>
</dbReference>
<keyword evidence="2" id="KW-1185">Reference proteome</keyword>
<sequence>MYNKNAFSSIFTMAHFLPDDNNSMVLHQRYKMIQLETQSMRSLSQGNSARCHIECLQRDTSLEKFLLGSLALNRLWDANETKSAVQTQRQLSLIGAEDRKESHCL</sequence>
<proteinExistence type="predicted"/>
<protein>
    <submittedName>
        <fullName evidence="1">Uncharacterized protein</fullName>
    </submittedName>
</protein>